<dbReference type="SUPFAM" id="SSF50998">
    <property type="entry name" value="Quinoprotein alcohol dehydrogenase-like"/>
    <property type="match status" value="1"/>
</dbReference>
<dbReference type="HAMAP" id="MF_00923">
    <property type="entry name" value="OM_assembly_BamB"/>
    <property type="match status" value="1"/>
</dbReference>
<comment type="subunit">
    <text evidence="4">Part of the Bam complex.</text>
</comment>
<evidence type="ECO:0000256" key="2">
    <source>
        <dbReference type="ARBA" id="ARBA00023136"/>
    </source>
</evidence>
<dbReference type="PANTHER" id="PTHR34512:SF30">
    <property type="entry name" value="OUTER MEMBRANE PROTEIN ASSEMBLY FACTOR BAMB"/>
    <property type="match status" value="1"/>
</dbReference>
<reference evidence="8" key="1">
    <citation type="submission" date="2016-08" db="EMBL/GenBank/DDBJ databases">
        <authorList>
            <person name="Varghese N."/>
            <person name="Submissions Spin"/>
        </authorList>
    </citation>
    <scope>NUCLEOTIDE SEQUENCE [LARGE SCALE GENOMIC DNA]</scope>
    <source>
        <strain evidence="8">R-53144</strain>
    </source>
</reference>
<keyword evidence="8" id="KW-1185">Reference proteome</keyword>
<dbReference type="GO" id="GO:0051205">
    <property type="term" value="P:protein insertion into membrane"/>
    <property type="evidence" value="ECO:0007669"/>
    <property type="project" value="UniProtKB-UniRule"/>
</dbReference>
<evidence type="ECO:0000256" key="4">
    <source>
        <dbReference type="HAMAP-Rule" id="MF_00923"/>
    </source>
</evidence>
<dbReference type="GO" id="GO:0043165">
    <property type="term" value="P:Gram-negative-bacterium-type cell outer membrane assembly"/>
    <property type="evidence" value="ECO:0007669"/>
    <property type="project" value="UniProtKB-UniRule"/>
</dbReference>
<gene>
    <name evidence="4" type="primary">bamB</name>
    <name evidence="7" type="ORF">GA0061080_100356</name>
</gene>
<feature type="chain" id="PRO_5009005551" description="Outer membrane protein assembly factor BamB" evidence="5">
    <location>
        <begin position="24"/>
        <end position="390"/>
    </location>
</feature>
<dbReference type="OrthoDB" id="5173551at2"/>
<evidence type="ECO:0000256" key="5">
    <source>
        <dbReference type="SAM" id="SignalP"/>
    </source>
</evidence>
<dbReference type="InterPro" id="IPR015943">
    <property type="entry name" value="WD40/YVTN_repeat-like_dom_sf"/>
</dbReference>
<dbReference type="SMART" id="SM00564">
    <property type="entry name" value="PQQ"/>
    <property type="match status" value="7"/>
</dbReference>
<evidence type="ECO:0000256" key="1">
    <source>
        <dbReference type="ARBA" id="ARBA00022729"/>
    </source>
</evidence>
<name>A0A1C3Z7L2_9GAMM</name>
<comment type="similarity">
    <text evidence="4">Belongs to the BamB family.</text>
</comment>
<keyword evidence="4" id="KW-0449">Lipoprotein</keyword>
<keyword evidence="3 4" id="KW-0998">Cell outer membrane</keyword>
<keyword evidence="4" id="KW-0564">Palmitate</keyword>
<dbReference type="InterPro" id="IPR017687">
    <property type="entry name" value="BamB"/>
</dbReference>
<evidence type="ECO:0000313" key="8">
    <source>
        <dbReference type="Proteomes" id="UP000199698"/>
    </source>
</evidence>
<comment type="subcellular location">
    <subcellularLocation>
        <location evidence="4">Cell outer membrane</location>
        <topology evidence="4">Lipid-anchor</topology>
    </subcellularLocation>
</comment>
<proteinExistence type="inferred from homology"/>
<dbReference type="Pfam" id="PF13360">
    <property type="entry name" value="PQQ_2"/>
    <property type="match status" value="1"/>
</dbReference>
<dbReference type="AlphaFoldDB" id="A0A1C3Z7L2"/>
<evidence type="ECO:0000256" key="3">
    <source>
        <dbReference type="ARBA" id="ARBA00023237"/>
    </source>
</evidence>
<dbReference type="Proteomes" id="UP000199698">
    <property type="component" value="Unassembled WGS sequence"/>
</dbReference>
<dbReference type="PROSITE" id="PS51257">
    <property type="entry name" value="PROKAR_LIPOPROTEIN"/>
    <property type="match status" value="1"/>
</dbReference>
<keyword evidence="1 4" id="KW-0732">Signal</keyword>
<accession>A0A1C3Z7L2</accession>
<dbReference type="Gene3D" id="2.130.10.10">
    <property type="entry name" value="YVTN repeat-like/Quinoprotein amine dehydrogenase"/>
    <property type="match status" value="1"/>
</dbReference>
<dbReference type="RefSeq" id="WP_091119749.1">
    <property type="nucleotide sequence ID" value="NZ_FMBA01000003.1"/>
</dbReference>
<protein>
    <recommendedName>
        <fullName evidence="4">Outer membrane protein assembly factor BamB</fullName>
    </recommendedName>
</protein>
<dbReference type="NCBIfam" id="TIGR03300">
    <property type="entry name" value="assembly_YfgL"/>
    <property type="match status" value="1"/>
</dbReference>
<dbReference type="InterPro" id="IPR002372">
    <property type="entry name" value="PQQ_rpt_dom"/>
</dbReference>
<keyword evidence="2 4" id="KW-0472">Membrane</keyword>
<dbReference type="STRING" id="1798183.GA0061080_100356"/>
<dbReference type="EMBL" id="FMBA01000003">
    <property type="protein sequence ID" value="SCB78359.1"/>
    <property type="molecule type" value="Genomic_DNA"/>
</dbReference>
<dbReference type="NCBIfam" id="NF008351">
    <property type="entry name" value="PRK11138.1"/>
    <property type="match status" value="1"/>
</dbReference>
<feature type="signal peptide" evidence="5">
    <location>
        <begin position="1"/>
        <end position="23"/>
    </location>
</feature>
<dbReference type="InterPro" id="IPR011047">
    <property type="entry name" value="Quinoprotein_ADH-like_sf"/>
</dbReference>
<feature type="domain" description="Pyrrolo-quinoline quinone repeat" evidence="6">
    <location>
        <begin position="76"/>
        <end position="316"/>
    </location>
</feature>
<evidence type="ECO:0000313" key="7">
    <source>
        <dbReference type="EMBL" id="SCB78359.1"/>
    </source>
</evidence>
<dbReference type="PANTHER" id="PTHR34512">
    <property type="entry name" value="CELL SURFACE PROTEIN"/>
    <property type="match status" value="1"/>
</dbReference>
<comment type="function">
    <text evidence="4">Part of the outer membrane protein assembly complex, which is involved in assembly and insertion of beta-barrel proteins into the outer membrane.</text>
</comment>
<dbReference type="InterPro" id="IPR018391">
    <property type="entry name" value="PQQ_b-propeller_rpt"/>
</dbReference>
<evidence type="ECO:0000259" key="6">
    <source>
        <dbReference type="Pfam" id="PF13360"/>
    </source>
</evidence>
<sequence>MKLSKCFFTGVFMFLLAGCSLFGKEEDIVQVSPSPKVNNQFPVQQIWKNSTAGNTHIYSLLGPINYDNVIYVASRSGQVKAIDLSNGKTLWDVNLSKSTLFSSKTALFSGGVSADDKYVYVGSERAIVYALDRQDGKVVWEKPVKGEVLARPVSSEDKLIIHTASGILQGLNRDTGDNLWDVSLEVPALSLRGNSTPTIAHGAAIFGDDNGRVNAYYINDGQLIWQQRISQPSGSTEIAKLNDVDSTPVVEGNLVYSVGYNGSIVALDLSDGQPVWRKDLGSIHSFAVDTNRLFVIDQNDNVQAIAKNGGAVLWTQSDLSHRQLTDPILYQGYVVFGDFEGYLYWLNAENGELVAKTQVSSSGLISKPLVVDNKVVVQAKNGDIYAFTKN</sequence>
<organism evidence="7 8">
    <name type="scientific">Gilliamella intestini</name>
    <dbReference type="NCBI Taxonomy" id="1798183"/>
    <lineage>
        <taxon>Bacteria</taxon>
        <taxon>Pseudomonadati</taxon>
        <taxon>Pseudomonadota</taxon>
        <taxon>Gammaproteobacteria</taxon>
        <taxon>Orbales</taxon>
        <taxon>Orbaceae</taxon>
        <taxon>Gilliamella</taxon>
    </lineage>
</organism>
<dbReference type="GO" id="GO:0009279">
    <property type="term" value="C:cell outer membrane"/>
    <property type="evidence" value="ECO:0007669"/>
    <property type="project" value="UniProtKB-SubCell"/>
</dbReference>